<dbReference type="GO" id="GO:0008173">
    <property type="term" value="F:RNA methyltransferase activity"/>
    <property type="evidence" value="ECO:0007669"/>
    <property type="project" value="InterPro"/>
</dbReference>
<gene>
    <name evidence="8" type="ORF">GOP47_0023628</name>
</gene>
<dbReference type="Proteomes" id="UP000886520">
    <property type="component" value="Chromosome 23"/>
</dbReference>
<dbReference type="PANTHER" id="PTHR22807">
    <property type="entry name" value="NOP2 YEAST -RELATED NOL1/NOP2/FMU SUN DOMAIN-CONTAINING"/>
    <property type="match status" value="1"/>
</dbReference>
<evidence type="ECO:0000259" key="7">
    <source>
        <dbReference type="PROSITE" id="PS51686"/>
    </source>
</evidence>
<protein>
    <recommendedName>
        <fullName evidence="7">SAM-dependent MTase RsmB/NOP-type domain-containing protein</fullName>
    </recommendedName>
</protein>
<dbReference type="GO" id="GO:0005730">
    <property type="term" value="C:nucleolus"/>
    <property type="evidence" value="ECO:0007669"/>
    <property type="project" value="TreeGrafter"/>
</dbReference>
<keyword evidence="3 6" id="KW-0949">S-adenosyl-L-methionine</keyword>
<dbReference type="EMBL" id="JABFUD020000023">
    <property type="protein sequence ID" value="KAI5061123.1"/>
    <property type="molecule type" value="Genomic_DNA"/>
</dbReference>
<dbReference type="CDD" id="cd02440">
    <property type="entry name" value="AdoMet_MTases"/>
    <property type="match status" value="1"/>
</dbReference>
<name>A0A9D4U415_ADICA</name>
<comment type="similarity">
    <text evidence="6">Belongs to the class I-like SAM-binding methyltransferase superfamily. RsmB/NOP family.</text>
</comment>
<dbReference type="InterPro" id="IPR001678">
    <property type="entry name" value="MeTrfase_RsmB-F_NOP2_dom"/>
</dbReference>
<feature type="active site" description="Nucleophile" evidence="6">
    <location>
        <position position="363"/>
    </location>
</feature>
<dbReference type="InterPro" id="IPR023267">
    <property type="entry name" value="RCMT"/>
</dbReference>
<evidence type="ECO:0000256" key="6">
    <source>
        <dbReference type="PROSITE-ProRule" id="PRU01023"/>
    </source>
</evidence>
<accession>A0A9D4U415</accession>
<dbReference type="PANTHER" id="PTHR22807:SF4">
    <property type="entry name" value="28S RRNA (CYTOSINE-C(5))-METHYLTRANSFERASE"/>
    <property type="match status" value="1"/>
</dbReference>
<evidence type="ECO:0000313" key="9">
    <source>
        <dbReference type="Proteomes" id="UP000886520"/>
    </source>
</evidence>
<dbReference type="Gene3D" id="3.40.50.150">
    <property type="entry name" value="Vaccinia Virus protein VP39"/>
    <property type="match status" value="1"/>
</dbReference>
<keyword evidence="1 6" id="KW-0489">Methyltransferase</keyword>
<organism evidence="8 9">
    <name type="scientific">Adiantum capillus-veneris</name>
    <name type="common">Maidenhair fern</name>
    <dbReference type="NCBI Taxonomy" id="13818"/>
    <lineage>
        <taxon>Eukaryota</taxon>
        <taxon>Viridiplantae</taxon>
        <taxon>Streptophyta</taxon>
        <taxon>Embryophyta</taxon>
        <taxon>Tracheophyta</taxon>
        <taxon>Polypodiopsida</taxon>
        <taxon>Polypodiidae</taxon>
        <taxon>Polypodiales</taxon>
        <taxon>Pteridineae</taxon>
        <taxon>Pteridaceae</taxon>
        <taxon>Vittarioideae</taxon>
        <taxon>Adiantum</taxon>
    </lineage>
</organism>
<reference evidence="8" key="1">
    <citation type="submission" date="2021-01" db="EMBL/GenBank/DDBJ databases">
        <title>Adiantum capillus-veneris genome.</title>
        <authorList>
            <person name="Fang Y."/>
            <person name="Liao Q."/>
        </authorList>
    </citation>
    <scope>NUCLEOTIDE SEQUENCE</scope>
    <source>
        <strain evidence="8">H3</strain>
        <tissue evidence="8">Leaf</tissue>
    </source>
</reference>
<feature type="binding site" evidence="6">
    <location>
        <position position="253"/>
    </location>
    <ligand>
        <name>S-adenosyl-L-methionine</name>
        <dbReference type="ChEBI" id="CHEBI:59789"/>
    </ligand>
</feature>
<feature type="binding site" evidence="6">
    <location>
        <position position="300"/>
    </location>
    <ligand>
        <name>S-adenosyl-L-methionine</name>
        <dbReference type="ChEBI" id="CHEBI:59789"/>
    </ligand>
</feature>
<dbReference type="InterPro" id="IPR029063">
    <property type="entry name" value="SAM-dependent_MTases_sf"/>
</dbReference>
<dbReference type="PRINTS" id="PR02008">
    <property type="entry name" value="RCMTFAMILY"/>
</dbReference>
<dbReference type="SUPFAM" id="SSF53335">
    <property type="entry name" value="S-adenosyl-L-methionine-dependent methyltransferases"/>
    <property type="match status" value="1"/>
</dbReference>
<comment type="caution">
    <text evidence="8">The sequence shown here is derived from an EMBL/GenBank/DDBJ whole genome shotgun (WGS) entry which is preliminary data.</text>
</comment>
<dbReference type="OrthoDB" id="435282at2759"/>
<dbReference type="GO" id="GO:0070475">
    <property type="term" value="P:rRNA base methylation"/>
    <property type="evidence" value="ECO:0007669"/>
    <property type="project" value="TreeGrafter"/>
</dbReference>
<evidence type="ECO:0000256" key="4">
    <source>
        <dbReference type="ARBA" id="ARBA00022884"/>
    </source>
</evidence>
<dbReference type="Pfam" id="PF21153">
    <property type="entry name" value="NSUN5_N"/>
    <property type="match status" value="1"/>
</dbReference>
<feature type="domain" description="SAM-dependent MTase RsmB/NOP-type" evidence="7">
    <location>
        <begin position="140"/>
        <end position="429"/>
    </location>
</feature>
<keyword evidence="9" id="KW-1185">Reference proteome</keyword>
<dbReference type="InterPro" id="IPR048889">
    <property type="entry name" value="NSUN5_RCM1_N"/>
</dbReference>
<evidence type="ECO:0000256" key="1">
    <source>
        <dbReference type="ARBA" id="ARBA00022603"/>
    </source>
</evidence>
<evidence type="ECO:0000256" key="3">
    <source>
        <dbReference type="ARBA" id="ARBA00022691"/>
    </source>
</evidence>
<dbReference type="PROSITE" id="PS51686">
    <property type="entry name" value="SAM_MT_RSMB_NOP"/>
    <property type="match status" value="1"/>
</dbReference>
<feature type="binding site" evidence="6">
    <location>
        <begin position="229"/>
        <end position="235"/>
    </location>
    <ligand>
        <name>S-adenosyl-L-methionine</name>
        <dbReference type="ChEBI" id="CHEBI:59789"/>
    </ligand>
</feature>
<evidence type="ECO:0000256" key="2">
    <source>
        <dbReference type="ARBA" id="ARBA00022679"/>
    </source>
</evidence>
<dbReference type="Pfam" id="PF01189">
    <property type="entry name" value="Methyltr_RsmB-F"/>
    <property type="match status" value="1"/>
</dbReference>
<evidence type="ECO:0000313" key="8">
    <source>
        <dbReference type="EMBL" id="KAI5061123.1"/>
    </source>
</evidence>
<comment type="catalytic activity">
    <reaction evidence="5">
        <text>a cytidine in 25S rRNA + S-adenosyl-L-methionine = a 5-methylcytidine in 25S rRNA + S-adenosyl-L-homocysteine + H(+)</text>
        <dbReference type="Rhea" id="RHEA:47780"/>
        <dbReference type="Rhea" id="RHEA-COMP:11911"/>
        <dbReference type="Rhea" id="RHEA-COMP:11912"/>
        <dbReference type="ChEBI" id="CHEBI:15378"/>
        <dbReference type="ChEBI" id="CHEBI:57856"/>
        <dbReference type="ChEBI" id="CHEBI:59789"/>
        <dbReference type="ChEBI" id="CHEBI:74483"/>
        <dbReference type="ChEBI" id="CHEBI:82748"/>
    </reaction>
</comment>
<keyword evidence="2 6" id="KW-0808">Transferase</keyword>
<feature type="binding site" evidence="6">
    <location>
        <position position="280"/>
    </location>
    <ligand>
        <name>S-adenosyl-L-methionine</name>
        <dbReference type="ChEBI" id="CHEBI:59789"/>
    </ligand>
</feature>
<evidence type="ECO:0000256" key="5">
    <source>
        <dbReference type="ARBA" id="ARBA00053002"/>
    </source>
</evidence>
<dbReference type="Gene3D" id="3.30.70.1170">
    <property type="entry name" value="Sun protein, domain 3"/>
    <property type="match status" value="1"/>
</dbReference>
<dbReference type="GO" id="GO:0003723">
    <property type="term" value="F:RNA binding"/>
    <property type="evidence" value="ECO:0007669"/>
    <property type="project" value="UniProtKB-UniRule"/>
</dbReference>
<dbReference type="AlphaFoldDB" id="A0A9D4U415"/>
<dbReference type="FunFam" id="3.40.50.150:FF:000164">
    <property type="entry name" value="Methyltransferase NSUN5, putative"/>
    <property type="match status" value="1"/>
</dbReference>
<proteinExistence type="inferred from homology"/>
<sequence length="539" mass="59923">MKAPRRESAVQLARRQAAHLLRNILHGDTTRSANASIKTLIYQPSIRNKKATMALVCQTLKYLPVIKEVLENAEVLKQKSKMHHVEDFYVATYELLFGKEFEATKDIEDFVLARKSAIRAALARLMVKKKVSRAEELLPAADCNFGPRVRYVRVNSLKIEVDKALEMLRETLLVEVDDLVPGLLTLPADIDLHTHSLVLNGSLILQGKASCLPALALAPEADWVVLDACAAPGNKTVQLAALMQGRGQVLACELNEKRIKRLYETVDVAGASNVKVMHQDFLKLDVNDPVLSQVKAILLDPSCSGSGTVYRRLDHLLPSSANSSKEPGGVDAQRIQKLANFQKTALRFALSFPVVERVVYSTCSVHQQENEDVVSAVLDFAHDNGFRLGHPIPQWQQRGLPVFEGATNLLRVKPSEEMDGFFIALFERNSSVTVSSDDLLLRKYNQENDEHYIITSAPVNVGHFVVLPVVGSQKCKHSIVFIVCTLTDLVGLYLDYISKKAYGLGRILTLMRWLYGTLPLDSASYLNRSIMADKEPQCV</sequence>
<keyword evidence="4 6" id="KW-0694">RNA-binding</keyword>
<dbReference type="InterPro" id="IPR049560">
    <property type="entry name" value="MeTrfase_RsmB-F_NOP2_cat"/>
</dbReference>